<feature type="non-terminal residue" evidence="2">
    <location>
        <position position="1"/>
    </location>
</feature>
<dbReference type="SUPFAM" id="SSF48208">
    <property type="entry name" value="Six-hairpin glycosidases"/>
    <property type="match status" value="1"/>
</dbReference>
<dbReference type="Gene3D" id="1.50.10.10">
    <property type="match status" value="1"/>
</dbReference>
<dbReference type="InterPro" id="IPR012341">
    <property type="entry name" value="6hp_glycosidase-like_sf"/>
</dbReference>
<reference evidence="2" key="1">
    <citation type="submission" date="2018-05" db="EMBL/GenBank/DDBJ databases">
        <authorList>
            <person name="Lanie J.A."/>
            <person name="Ng W.-L."/>
            <person name="Kazmierczak K.M."/>
            <person name="Andrzejewski T.M."/>
            <person name="Davidsen T.M."/>
            <person name="Wayne K.J."/>
            <person name="Tettelin H."/>
            <person name="Glass J.I."/>
            <person name="Rusch D."/>
            <person name="Podicherti R."/>
            <person name="Tsui H.-C.T."/>
            <person name="Winkler M.E."/>
        </authorList>
    </citation>
    <scope>NUCLEOTIDE SEQUENCE</scope>
</reference>
<feature type="region of interest" description="Disordered" evidence="1">
    <location>
        <begin position="94"/>
        <end position="117"/>
    </location>
</feature>
<dbReference type="InterPro" id="IPR008928">
    <property type="entry name" value="6-hairpin_glycosidase_sf"/>
</dbReference>
<dbReference type="GO" id="GO:0005975">
    <property type="term" value="P:carbohydrate metabolic process"/>
    <property type="evidence" value="ECO:0007669"/>
    <property type="project" value="InterPro"/>
</dbReference>
<dbReference type="EMBL" id="UINC01216556">
    <property type="protein sequence ID" value="SVE42741.1"/>
    <property type="molecule type" value="Genomic_DNA"/>
</dbReference>
<proteinExistence type="predicted"/>
<organism evidence="2">
    <name type="scientific">marine metagenome</name>
    <dbReference type="NCBI Taxonomy" id="408172"/>
    <lineage>
        <taxon>unclassified sequences</taxon>
        <taxon>metagenomes</taxon>
        <taxon>ecological metagenomes</taxon>
    </lineage>
</organism>
<accession>A0A383DED0</accession>
<evidence type="ECO:0000256" key="1">
    <source>
        <dbReference type="SAM" id="MobiDB-lite"/>
    </source>
</evidence>
<feature type="non-terminal residue" evidence="2">
    <location>
        <position position="236"/>
    </location>
</feature>
<evidence type="ECO:0000313" key="2">
    <source>
        <dbReference type="EMBL" id="SVE42741.1"/>
    </source>
</evidence>
<dbReference type="PANTHER" id="PTHR42899">
    <property type="entry name" value="SPERMATOGENESIS-ASSOCIATED PROTEIN 20"/>
    <property type="match status" value="1"/>
</dbReference>
<name>A0A383DED0_9ZZZZ</name>
<dbReference type="PANTHER" id="PTHR42899:SF1">
    <property type="entry name" value="SPERMATOGENESIS-ASSOCIATED PROTEIN 20"/>
    <property type="match status" value="1"/>
</dbReference>
<dbReference type="AlphaFoldDB" id="A0A383DED0"/>
<dbReference type="InterPro" id="IPR024705">
    <property type="entry name" value="Ssp411"/>
</dbReference>
<sequence length="236" mass="25962">REYARTGLALPMVEATLQAMGSGGMCDQVGGGFHRYSVDAQWRVPHFEKMLYDQAQLVLAYIEAYQATGRTEFKTVALNTLSYVQRDMTDSGGGFYSAEDADSVPSEDGGTSSDGHLEPREGAFYVWTLKEIEGLFADDADVVCAHYGIEAEGNAPEDPHGEFDRQNILYEARSINDVARLTGRSTSDVAKVIVGARELLYKMRGARQRPNLDDKVLSGWNGLMIAAFARAARVFE</sequence>
<evidence type="ECO:0008006" key="3">
    <source>
        <dbReference type="Google" id="ProtNLM"/>
    </source>
</evidence>
<gene>
    <name evidence="2" type="ORF">METZ01_LOCUS495595</name>
</gene>
<protein>
    <recommendedName>
        <fullName evidence="3">DUF255 domain-containing protein</fullName>
    </recommendedName>
</protein>